<organism evidence="2 3">
    <name type="scientific">Nocardioides marmorisolisilvae</name>
    <dbReference type="NCBI Taxonomy" id="1542737"/>
    <lineage>
        <taxon>Bacteria</taxon>
        <taxon>Bacillati</taxon>
        <taxon>Actinomycetota</taxon>
        <taxon>Actinomycetes</taxon>
        <taxon>Propionibacteriales</taxon>
        <taxon>Nocardioidaceae</taxon>
        <taxon>Nocardioides</taxon>
    </lineage>
</organism>
<keyword evidence="1" id="KW-0812">Transmembrane</keyword>
<dbReference type="Proteomes" id="UP000277094">
    <property type="component" value="Unassembled WGS sequence"/>
</dbReference>
<proteinExistence type="predicted"/>
<accession>A0A3N0DPV1</accession>
<name>A0A3N0DPV1_9ACTN</name>
<protein>
    <submittedName>
        <fullName evidence="2">Uncharacterized protein</fullName>
    </submittedName>
</protein>
<keyword evidence="1" id="KW-0472">Membrane</keyword>
<keyword evidence="1" id="KW-1133">Transmembrane helix</keyword>
<dbReference type="EMBL" id="RJSG01000003">
    <property type="protein sequence ID" value="RNL77677.1"/>
    <property type="molecule type" value="Genomic_DNA"/>
</dbReference>
<feature type="transmembrane region" description="Helical" evidence="1">
    <location>
        <begin position="79"/>
        <end position="98"/>
    </location>
</feature>
<gene>
    <name evidence="2" type="ORF">EFL95_16865</name>
</gene>
<reference evidence="2 3" key="1">
    <citation type="submission" date="2018-11" db="EMBL/GenBank/DDBJ databases">
        <authorList>
            <person name="Li F."/>
        </authorList>
    </citation>
    <scope>NUCLEOTIDE SEQUENCE [LARGE SCALE GENOMIC DNA]</scope>
    <source>
        <strain evidence="2 3">KIS18-7</strain>
    </source>
</reference>
<comment type="caution">
    <text evidence="2">The sequence shown here is derived from an EMBL/GenBank/DDBJ whole genome shotgun (WGS) entry which is preliminary data.</text>
</comment>
<evidence type="ECO:0000313" key="3">
    <source>
        <dbReference type="Proteomes" id="UP000277094"/>
    </source>
</evidence>
<feature type="transmembrane region" description="Helical" evidence="1">
    <location>
        <begin position="165"/>
        <end position="185"/>
    </location>
</feature>
<dbReference type="RefSeq" id="WP_123235262.1">
    <property type="nucleotide sequence ID" value="NZ_RJSG01000003.1"/>
</dbReference>
<feature type="transmembrane region" description="Helical" evidence="1">
    <location>
        <begin position="49"/>
        <end position="67"/>
    </location>
</feature>
<dbReference type="OrthoDB" id="4761366at2"/>
<sequence length="199" mass="20714">MKLRLPVLGALFLLGAAASLLGDHFHVSTLTTAYLDRAHDVPFLWDSPIWFPVLVGAGTAGLADLRLRLGAPRTSVEPRYAVGGIAAVLGSYAFTTALGGFPDAVSVTLIAAPAVLVWCFIGDRFAVVCGVLAAVVGPAIEIALVKADVFKYSPDSDSLFGVGPWLPPLYFGFGVVASVLGELAVRRPPAATQGQPART</sequence>
<feature type="transmembrane region" description="Helical" evidence="1">
    <location>
        <begin position="104"/>
        <end position="121"/>
    </location>
</feature>
<dbReference type="AlphaFoldDB" id="A0A3N0DPV1"/>
<evidence type="ECO:0000313" key="2">
    <source>
        <dbReference type="EMBL" id="RNL77677.1"/>
    </source>
</evidence>
<evidence type="ECO:0000256" key="1">
    <source>
        <dbReference type="SAM" id="Phobius"/>
    </source>
</evidence>
<feature type="transmembrane region" description="Helical" evidence="1">
    <location>
        <begin position="126"/>
        <end position="145"/>
    </location>
</feature>
<keyword evidence="3" id="KW-1185">Reference proteome</keyword>